<dbReference type="PANTHER" id="PTHR31646">
    <property type="entry name" value="ALPHA-1,2-MANNOSYLTRANSFERASE MNN2"/>
    <property type="match status" value="1"/>
</dbReference>
<comment type="pathway">
    <text evidence="2">Protein modification; protein glycosylation.</text>
</comment>
<comment type="caution">
    <text evidence="11">The sequence shown here is derived from an EMBL/GenBank/DDBJ whole genome shotgun (WGS) entry which is preliminary data.</text>
</comment>
<proteinExistence type="inferred from homology"/>
<protein>
    <submittedName>
        <fullName evidence="11">Mannosyltransferase</fullName>
    </submittedName>
</protein>
<evidence type="ECO:0000256" key="10">
    <source>
        <dbReference type="SAM" id="MobiDB-lite"/>
    </source>
</evidence>
<keyword evidence="7" id="KW-1133">Transmembrane helix</keyword>
<keyword evidence="5" id="KW-0812">Transmembrane</keyword>
<dbReference type="InterPro" id="IPR022751">
    <property type="entry name" value="Alpha_mannosyltransferase"/>
</dbReference>
<keyword evidence="9" id="KW-0472">Membrane</keyword>
<keyword evidence="11" id="KW-0328">Glycosyltransferase</keyword>
<organism evidence="11 12">
    <name type="scientific">Sporothrix eucalyptigena</name>
    <dbReference type="NCBI Taxonomy" id="1812306"/>
    <lineage>
        <taxon>Eukaryota</taxon>
        <taxon>Fungi</taxon>
        <taxon>Dikarya</taxon>
        <taxon>Ascomycota</taxon>
        <taxon>Pezizomycotina</taxon>
        <taxon>Sordariomycetes</taxon>
        <taxon>Sordariomycetidae</taxon>
        <taxon>Ophiostomatales</taxon>
        <taxon>Ophiostomataceae</taxon>
        <taxon>Sporothrix</taxon>
    </lineage>
</organism>
<comment type="subcellular location">
    <subcellularLocation>
        <location evidence="1">Golgi apparatus membrane</location>
        <topology evidence="1">Single-pass type II membrane protein</topology>
    </subcellularLocation>
</comment>
<keyword evidence="8" id="KW-0333">Golgi apparatus</keyword>
<accession>A0ABP0B930</accession>
<dbReference type="Gene3D" id="3.90.550.10">
    <property type="entry name" value="Spore Coat Polysaccharide Biosynthesis Protein SpsA, Chain A"/>
    <property type="match status" value="1"/>
</dbReference>
<feature type="region of interest" description="Disordered" evidence="10">
    <location>
        <begin position="1"/>
        <end position="21"/>
    </location>
</feature>
<evidence type="ECO:0000256" key="2">
    <source>
        <dbReference type="ARBA" id="ARBA00004922"/>
    </source>
</evidence>
<gene>
    <name evidence="11" type="primary">MNN2_1</name>
    <name evidence="11" type="ORF">SEUCBS140593_002746</name>
</gene>
<dbReference type="GO" id="GO:0016757">
    <property type="term" value="F:glycosyltransferase activity"/>
    <property type="evidence" value="ECO:0007669"/>
    <property type="project" value="UniProtKB-KW"/>
</dbReference>
<feature type="compositionally biased region" description="Basic and acidic residues" evidence="10">
    <location>
        <begin position="47"/>
        <end position="59"/>
    </location>
</feature>
<dbReference type="SUPFAM" id="SSF53448">
    <property type="entry name" value="Nucleotide-diphospho-sugar transferases"/>
    <property type="match status" value="1"/>
</dbReference>
<keyword evidence="4" id="KW-0808">Transferase</keyword>
<evidence type="ECO:0000256" key="6">
    <source>
        <dbReference type="ARBA" id="ARBA00022968"/>
    </source>
</evidence>
<evidence type="ECO:0000256" key="7">
    <source>
        <dbReference type="ARBA" id="ARBA00022989"/>
    </source>
</evidence>
<sequence>MGDNDDAENNESVPDTRGKAVQSTLANTILDLLEKFPPSGIDPPWSTDRHDSKPWHWGEPEPENATDLLSLDQHEIIKMKRAHRGFIGSADYRLPKYVPHSYAGAKEAAAASSTPRRGIVTVGGGKYFVILAVSLRFLRRSGTTLPVEVFVTEAEYEKKICEDVLPKLNAICRVYPQLGVENKQIQGFQLKTFALLFSTFDEILFLDADNSAMRDVEPLFKSEPFQKTGLVTWPDYWQTTVSPLYYEIASAATTPIAIPVTARPSTETGQLLIDKQRHWKTLLLATYYNFYGPKFYYRLLNQGFTGMGDKETFLPAAAVFGLPAYQVHTPIERVGHRFEDNSTGGRVNVQYDPIDDWAVTAAAEHSFTQDGAVLPKNEDEWKAQYRDVRPLFLHTNWPKWDPVNLLGHISKWSDMTQGVDGHPEPAFHWPVELAAQIKGTERMMWEEARWVACHLNHNRLRHWHNNQQAERMCERLNDHFAQVLDTEVGERIGLGPKDVLYPGLPDFDV</sequence>
<dbReference type="PANTHER" id="PTHR31646:SF1">
    <property type="entry name" value="ALPHA-1,2-MANNOSYLTRANSFERASE MNN2"/>
    <property type="match status" value="1"/>
</dbReference>
<evidence type="ECO:0000256" key="3">
    <source>
        <dbReference type="ARBA" id="ARBA00009105"/>
    </source>
</evidence>
<evidence type="ECO:0000256" key="4">
    <source>
        <dbReference type="ARBA" id="ARBA00022679"/>
    </source>
</evidence>
<evidence type="ECO:0000313" key="12">
    <source>
        <dbReference type="Proteomes" id="UP001642482"/>
    </source>
</evidence>
<dbReference type="Proteomes" id="UP001642482">
    <property type="component" value="Unassembled WGS sequence"/>
</dbReference>
<name>A0ABP0B930_9PEZI</name>
<comment type="similarity">
    <text evidence="3">Belongs to the MNN1/MNT family.</text>
</comment>
<evidence type="ECO:0000256" key="9">
    <source>
        <dbReference type="ARBA" id="ARBA00023136"/>
    </source>
</evidence>
<evidence type="ECO:0000313" key="11">
    <source>
        <dbReference type="EMBL" id="CAK7216070.1"/>
    </source>
</evidence>
<keyword evidence="6" id="KW-0735">Signal-anchor</keyword>
<feature type="region of interest" description="Disordered" evidence="10">
    <location>
        <begin position="38"/>
        <end position="61"/>
    </location>
</feature>
<dbReference type="InterPro" id="IPR029044">
    <property type="entry name" value="Nucleotide-diphossugar_trans"/>
</dbReference>
<keyword evidence="12" id="KW-1185">Reference proteome</keyword>
<dbReference type="Pfam" id="PF11051">
    <property type="entry name" value="Mannosyl_trans3"/>
    <property type="match status" value="1"/>
</dbReference>
<evidence type="ECO:0000256" key="8">
    <source>
        <dbReference type="ARBA" id="ARBA00023034"/>
    </source>
</evidence>
<dbReference type="EMBL" id="CAWUHD010000019">
    <property type="protein sequence ID" value="CAK7216070.1"/>
    <property type="molecule type" value="Genomic_DNA"/>
</dbReference>
<evidence type="ECO:0000256" key="5">
    <source>
        <dbReference type="ARBA" id="ARBA00022692"/>
    </source>
</evidence>
<reference evidence="11 12" key="1">
    <citation type="submission" date="2024-01" db="EMBL/GenBank/DDBJ databases">
        <authorList>
            <person name="Allen C."/>
            <person name="Tagirdzhanova G."/>
        </authorList>
    </citation>
    <scope>NUCLEOTIDE SEQUENCE [LARGE SCALE GENOMIC DNA]</scope>
</reference>
<evidence type="ECO:0000256" key="1">
    <source>
        <dbReference type="ARBA" id="ARBA00004323"/>
    </source>
</evidence>